<accession>A0ABU0D4I3</accession>
<keyword evidence="2" id="KW-1185">Reference proteome</keyword>
<name>A0ABU0D4I3_9BACI</name>
<dbReference type="Proteomes" id="UP001232343">
    <property type="component" value="Unassembled WGS sequence"/>
</dbReference>
<evidence type="ECO:0008006" key="3">
    <source>
        <dbReference type="Google" id="ProtNLM"/>
    </source>
</evidence>
<gene>
    <name evidence="1" type="ORF">J2S14_002105</name>
</gene>
<organism evidence="1 2">
    <name type="scientific">Lederbergia wuyishanensis</name>
    <dbReference type="NCBI Taxonomy" id="1347903"/>
    <lineage>
        <taxon>Bacteria</taxon>
        <taxon>Bacillati</taxon>
        <taxon>Bacillota</taxon>
        <taxon>Bacilli</taxon>
        <taxon>Bacillales</taxon>
        <taxon>Bacillaceae</taxon>
        <taxon>Lederbergia</taxon>
    </lineage>
</organism>
<reference evidence="1 2" key="1">
    <citation type="submission" date="2023-07" db="EMBL/GenBank/DDBJ databases">
        <title>Genomic Encyclopedia of Type Strains, Phase IV (KMG-IV): sequencing the most valuable type-strain genomes for metagenomic binning, comparative biology and taxonomic classification.</title>
        <authorList>
            <person name="Goeker M."/>
        </authorList>
    </citation>
    <scope>NUCLEOTIDE SEQUENCE [LARGE SCALE GENOMIC DNA]</scope>
    <source>
        <strain evidence="1 2">DSM 27848</strain>
    </source>
</reference>
<evidence type="ECO:0000313" key="1">
    <source>
        <dbReference type="EMBL" id="MDQ0343291.1"/>
    </source>
</evidence>
<evidence type="ECO:0000313" key="2">
    <source>
        <dbReference type="Proteomes" id="UP001232343"/>
    </source>
</evidence>
<dbReference type="EMBL" id="JAUSUO010000004">
    <property type="protein sequence ID" value="MDQ0343291.1"/>
    <property type="molecule type" value="Genomic_DNA"/>
</dbReference>
<comment type="caution">
    <text evidence="1">The sequence shown here is derived from an EMBL/GenBank/DDBJ whole genome shotgun (WGS) entry which is preliminary data.</text>
</comment>
<protein>
    <recommendedName>
        <fullName evidence="3">Phage protein</fullName>
    </recommendedName>
</protein>
<dbReference type="Pfam" id="PF20458">
    <property type="entry name" value="DUF6711"/>
    <property type="match status" value="1"/>
</dbReference>
<proteinExistence type="predicted"/>
<dbReference type="RefSeq" id="WP_244681725.1">
    <property type="nucleotide sequence ID" value="NZ_JALIRM010000008.1"/>
</dbReference>
<sequence>MVFSINGVDMPAPSDLNIGIMDLSKAERNSRGTMIIERIATKRKLEVSYNYLSKDQLSQVLNSVSPVFISVKYSDPQTNGIRTGTFYCGDRSVGLIDYRNGVPRYKDIKFDLVER</sequence>
<dbReference type="InterPro" id="IPR046557">
    <property type="entry name" value="DUF6711"/>
</dbReference>